<evidence type="ECO:0000256" key="13">
    <source>
        <dbReference type="ARBA" id="ARBA00025185"/>
    </source>
</evidence>
<evidence type="ECO:0000256" key="1">
    <source>
        <dbReference type="ARBA" id="ARBA00004496"/>
    </source>
</evidence>
<dbReference type="InterPro" id="IPR022687">
    <property type="entry name" value="HTH_DTXR"/>
</dbReference>
<sequence length="219" mass="24682">MLNLSASEENYLKAIYHLQAGGGNVSTKALAESLQARPASITDMMKKLDAKKLLHYRPYYGFTLSPEGRKAALGIIRRHRLWEFFLAEKLGFAWEEVHPVAEELEHVRHKKLVDKLDAFLGFPRFDPHGDPIPDSKGRMDKAGTVPLSELPLQQPARVCRVAGQSSELLELLREKGIGIGTRVEVRRRFTYDGSLQVQVRPNRSETISAQLAQTIIIEL</sequence>
<evidence type="ECO:0000256" key="4">
    <source>
        <dbReference type="ARBA" id="ARBA00022386"/>
    </source>
</evidence>
<evidence type="ECO:0000256" key="11">
    <source>
        <dbReference type="ARBA" id="ARBA00023163"/>
    </source>
</evidence>
<dbReference type="Pfam" id="PF01325">
    <property type="entry name" value="Fe_dep_repress"/>
    <property type="match status" value="1"/>
</dbReference>
<dbReference type="SUPFAM" id="SSF46785">
    <property type="entry name" value="Winged helix' DNA-binding domain"/>
    <property type="match status" value="1"/>
</dbReference>
<keyword evidence="7" id="KW-0408">Iron</keyword>
<evidence type="ECO:0000313" key="17">
    <source>
        <dbReference type="Proteomes" id="UP001501725"/>
    </source>
</evidence>
<protein>
    <recommendedName>
        <fullName evidence="4">Transcriptional regulator MntR</fullName>
    </recommendedName>
    <alternativeName>
        <fullName evidence="14">Manganese transport regulator</fullName>
    </alternativeName>
</protein>
<gene>
    <name evidence="16" type="ORF">GCM10023184_10540</name>
</gene>
<dbReference type="InterPro" id="IPR038157">
    <property type="entry name" value="FeoA_core_dom"/>
</dbReference>
<dbReference type="Proteomes" id="UP001501725">
    <property type="component" value="Unassembled WGS sequence"/>
</dbReference>
<comment type="similarity">
    <text evidence="2">Belongs to the DtxR/MntR family.</text>
</comment>
<evidence type="ECO:0000256" key="9">
    <source>
        <dbReference type="ARBA" id="ARBA00023125"/>
    </source>
</evidence>
<dbReference type="Pfam" id="PF02742">
    <property type="entry name" value="Fe_dep_repr_C"/>
    <property type="match status" value="1"/>
</dbReference>
<evidence type="ECO:0000256" key="6">
    <source>
        <dbReference type="ARBA" id="ARBA00022491"/>
    </source>
</evidence>
<keyword evidence="9" id="KW-0238">DNA-binding</keyword>
<dbReference type="InterPro" id="IPR008988">
    <property type="entry name" value="Transcriptional_repressor_C"/>
</dbReference>
<dbReference type="RefSeq" id="WP_345253969.1">
    <property type="nucleotide sequence ID" value="NZ_BAABGY010000004.1"/>
</dbReference>
<keyword evidence="10" id="KW-0010">Activator</keyword>
<evidence type="ECO:0000256" key="7">
    <source>
        <dbReference type="ARBA" id="ARBA00023004"/>
    </source>
</evidence>
<keyword evidence="11" id="KW-0804">Transcription</keyword>
<dbReference type="InterPro" id="IPR007167">
    <property type="entry name" value="Fe-transptr_FeoA-like"/>
</dbReference>
<evidence type="ECO:0000256" key="3">
    <source>
        <dbReference type="ARBA" id="ARBA00011738"/>
    </source>
</evidence>
<comment type="caution">
    <text evidence="16">The sequence shown here is derived from an EMBL/GenBank/DDBJ whole genome shotgun (WGS) entry which is preliminary data.</text>
</comment>
<dbReference type="PANTHER" id="PTHR33238">
    <property type="entry name" value="IRON (METAL) DEPENDENT REPRESSOR, DTXR FAMILY"/>
    <property type="match status" value="1"/>
</dbReference>
<comment type="subunit">
    <text evidence="3">Homodimer.</text>
</comment>
<feature type="domain" description="HTH dtxR-type" evidence="15">
    <location>
        <begin position="4"/>
        <end position="65"/>
    </location>
</feature>
<dbReference type="SMART" id="SM00529">
    <property type="entry name" value="HTH_DTXR"/>
    <property type="match status" value="1"/>
</dbReference>
<evidence type="ECO:0000313" key="16">
    <source>
        <dbReference type="EMBL" id="GAA4323615.1"/>
    </source>
</evidence>
<dbReference type="PANTHER" id="PTHR33238:SF11">
    <property type="entry name" value="TRANSCRIPTIONAL REGULATOR MNTR"/>
    <property type="match status" value="1"/>
</dbReference>
<dbReference type="SUPFAM" id="SSF50037">
    <property type="entry name" value="C-terminal domain of transcriptional repressors"/>
    <property type="match status" value="1"/>
</dbReference>
<dbReference type="SMART" id="SM00899">
    <property type="entry name" value="FeoA"/>
    <property type="match status" value="1"/>
</dbReference>
<dbReference type="InterPro" id="IPR036421">
    <property type="entry name" value="Fe_dep_repressor_sf"/>
</dbReference>
<dbReference type="SUPFAM" id="SSF47979">
    <property type="entry name" value="Iron-dependent repressor protein, dimerization domain"/>
    <property type="match status" value="1"/>
</dbReference>
<reference evidence="17" key="1">
    <citation type="journal article" date="2019" name="Int. J. Syst. Evol. Microbiol.">
        <title>The Global Catalogue of Microorganisms (GCM) 10K type strain sequencing project: providing services to taxonomists for standard genome sequencing and annotation.</title>
        <authorList>
            <consortium name="The Broad Institute Genomics Platform"/>
            <consortium name="The Broad Institute Genome Sequencing Center for Infectious Disease"/>
            <person name="Wu L."/>
            <person name="Ma J."/>
        </authorList>
    </citation>
    <scope>NUCLEOTIDE SEQUENCE [LARGE SCALE GENOMIC DNA]</scope>
    <source>
        <strain evidence="17">JCM 17919</strain>
    </source>
</reference>
<keyword evidence="8" id="KW-0805">Transcription regulation</keyword>
<comment type="function">
    <text evidence="13">In the presence of manganese, represses expression of mntH and mntS. Up-regulates expression of mntP.</text>
</comment>
<comment type="subcellular location">
    <subcellularLocation>
        <location evidence="1">Cytoplasm</location>
    </subcellularLocation>
</comment>
<evidence type="ECO:0000256" key="10">
    <source>
        <dbReference type="ARBA" id="ARBA00023159"/>
    </source>
</evidence>
<evidence type="ECO:0000256" key="8">
    <source>
        <dbReference type="ARBA" id="ARBA00023015"/>
    </source>
</evidence>
<organism evidence="16 17">
    <name type="scientific">Flaviaesturariibacter amylovorans</name>
    <dbReference type="NCBI Taxonomy" id="1084520"/>
    <lineage>
        <taxon>Bacteria</taxon>
        <taxon>Pseudomonadati</taxon>
        <taxon>Bacteroidota</taxon>
        <taxon>Chitinophagia</taxon>
        <taxon>Chitinophagales</taxon>
        <taxon>Chitinophagaceae</taxon>
        <taxon>Flaviaestuariibacter</taxon>
    </lineage>
</organism>
<keyword evidence="5" id="KW-0963">Cytoplasm</keyword>
<dbReference type="Gene3D" id="1.10.60.10">
    <property type="entry name" value="Iron dependent repressor, metal binding and dimerisation domain"/>
    <property type="match status" value="1"/>
</dbReference>
<accession>A0ABP8GFU7</accession>
<proteinExistence type="inferred from homology"/>
<dbReference type="InterPro" id="IPR050536">
    <property type="entry name" value="DtxR_MntR_Metal-Reg"/>
</dbReference>
<dbReference type="EMBL" id="BAABGY010000004">
    <property type="protein sequence ID" value="GAA4323615.1"/>
    <property type="molecule type" value="Genomic_DNA"/>
</dbReference>
<dbReference type="Gene3D" id="2.30.30.90">
    <property type="match status" value="1"/>
</dbReference>
<evidence type="ECO:0000256" key="2">
    <source>
        <dbReference type="ARBA" id="ARBA00007871"/>
    </source>
</evidence>
<keyword evidence="6" id="KW-0678">Repressor</keyword>
<evidence type="ECO:0000256" key="14">
    <source>
        <dbReference type="ARBA" id="ARBA00032593"/>
    </source>
</evidence>
<dbReference type="InterPro" id="IPR036390">
    <property type="entry name" value="WH_DNA-bd_sf"/>
</dbReference>
<evidence type="ECO:0000256" key="5">
    <source>
        <dbReference type="ARBA" id="ARBA00022490"/>
    </source>
</evidence>
<dbReference type="InterPro" id="IPR001367">
    <property type="entry name" value="Fe_dep_repressor"/>
</dbReference>
<name>A0ABP8GFU7_9BACT</name>
<dbReference type="Pfam" id="PF04023">
    <property type="entry name" value="FeoA"/>
    <property type="match status" value="1"/>
</dbReference>
<dbReference type="PROSITE" id="PS50944">
    <property type="entry name" value="HTH_DTXR"/>
    <property type="match status" value="1"/>
</dbReference>
<dbReference type="InterPro" id="IPR022689">
    <property type="entry name" value="Iron_dep_repressor"/>
</dbReference>
<keyword evidence="17" id="KW-1185">Reference proteome</keyword>
<evidence type="ECO:0000256" key="12">
    <source>
        <dbReference type="ARBA" id="ARBA00023211"/>
    </source>
</evidence>
<dbReference type="InterPro" id="IPR036388">
    <property type="entry name" value="WH-like_DNA-bd_sf"/>
</dbReference>
<evidence type="ECO:0000259" key="15">
    <source>
        <dbReference type="PROSITE" id="PS50944"/>
    </source>
</evidence>
<keyword evidence="12" id="KW-0464">Manganese</keyword>
<dbReference type="Gene3D" id="1.10.10.10">
    <property type="entry name" value="Winged helix-like DNA-binding domain superfamily/Winged helix DNA-binding domain"/>
    <property type="match status" value="1"/>
</dbReference>